<feature type="non-terminal residue" evidence="2">
    <location>
        <position position="1"/>
    </location>
</feature>
<dbReference type="Proteomes" id="UP001331515">
    <property type="component" value="Unassembled WGS sequence"/>
</dbReference>
<feature type="region of interest" description="Disordered" evidence="1">
    <location>
        <begin position="1"/>
        <end position="25"/>
    </location>
</feature>
<evidence type="ECO:0000313" key="2">
    <source>
        <dbReference type="EMBL" id="KAK5936267.1"/>
    </source>
</evidence>
<dbReference type="AlphaFoldDB" id="A0AAN8E826"/>
<sequence length="37" mass="3788">SAVGSLGMSSASVARVRGHKHPAYPVTGQNAARLQLL</sequence>
<proteinExistence type="predicted"/>
<keyword evidence="3" id="KW-1185">Reference proteome</keyword>
<protein>
    <submittedName>
        <fullName evidence="2">Uncharacterized protein</fullName>
    </submittedName>
</protein>
<evidence type="ECO:0000313" key="3">
    <source>
        <dbReference type="Proteomes" id="UP001331515"/>
    </source>
</evidence>
<evidence type="ECO:0000256" key="1">
    <source>
        <dbReference type="SAM" id="MobiDB-lite"/>
    </source>
</evidence>
<name>A0AAN8E826_CHAGU</name>
<dbReference type="EMBL" id="JAURVH010000043">
    <property type="protein sequence ID" value="KAK5936267.1"/>
    <property type="molecule type" value="Genomic_DNA"/>
</dbReference>
<reference evidence="2 3" key="1">
    <citation type="journal article" date="2023" name="Mol. Biol. Evol.">
        <title>Genomics of Secondarily Temperate Adaptation in the Only Non-Antarctic Icefish.</title>
        <authorList>
            <person name="Rivera-Colon A.G."/>
            <person name="Rayamajhi N."/>
            <person name="Minhas B.F."/>
            <person name="Madrigal G."/>
            <person name="Bilyk K.T."/>
            <person name="Yoon V."/>
            <person name="Hune M."/>
            <person name="Gregory S."/>
            <person name="Cheng C.H.C."/>
            <person name="Catchen J.M."/>
        </authorList>
    </citation>
    <scope>NUCLEOTIDE SEQUENCE [LARGE SCALE GENOMIC DNA]</scope>
    <source>
        <tissue evidence="2">White muscle</tissue>
    </source>
</reference>
<organism evidence="2 3">
    <name type="scientific">Champsocephalus gunnari</name>
    <name type="common">Mackerel icefish</name>
    <dbReference type="NCBI Taxonomy" id="52237"/>
    <lineage>
        <taxon>Eukaryota</taxon>
        <taxon>Metazoa</taxon>
        <taxon>Chordata</taxon>
        <taxon>Craniata</taxon>
        <taxon>Vertebrata</taxon>
        <taxon>Euteleostomi</taxon>
        <taxon>Actinopterygii</taxon>
        <taxon>Neopterygii</taxon>
        <taxon>Teleostei</taxon>
        <taxon>Neoteleostei</taxon>
        <taxon>Acanthomorphata</taxon>
        <taxon>Eupercaria</taxon>
        <taxon>Perciformes</taxon>
        <taxon>Notothenioidei</taxon>
        <taxon>Channichthyidae</taxon>
        <taxon>Champsocephalus</taxon>
    </lineage>
</organism>
<accession>A0AAN8E826</accession>
<comment type="caution">
    <text evidence="2">The sequence shown here is derived from an EMBL/GenBank/DDBJ whole genome shotgun (WGS) entry which is preliminary data.</text>
</comment>
<gene>
    <name evidence="2" type="ORF">CgunFtcFv8_027887</name>
</gene>